<evidence type="ECO:0000256" key="2">
    <source>
        <dbReference type="ARBA" id="ARBA00007845"/>
    </source>
</evidence>
<feature type="domain" description="CW-type" evidence="12">
    <location>
        <begin position="409"/>
        <end position="463"/>
    </location>
</feature>
<evidence type="ECO:0000313" key="14">
    <source>
        <dbReference type="Proteomes" id="UP000244005"/>
    </source>
</evidence>
<evidence type="ECO:0000256" key="3">
    <source>
        <dbReference type="ARBA" id="ARBA00022722"/>
    </source>
</evidence>
<dbReference type="GO" id="GO:0016887">
    <property type="term" value="F:ATP hydrolysis activity"/>
    <property type="evidence" value="ECO:0007669"/>
    <property type="project" value="InterPro"/>
</dbReference>
<dbReference type="PANTHER" id="PTHR23336:SF76">
    <property type="entry name" value="MORC S5 DOMAIN-CONTAINING PROTEIN"/>
    <property type="match status" value="1"/>
</dbReference>
<keyword evidence="3" id="KW-0540">Nuclease</keyword>
<protein>
    <recommendedName>
        <fullName evidence="12">CW-type domain-containing protein</fullName>
    </recommendedName>
</protein>
<dbReference type="Proteomes" id="UP000244005">
    <property type="component" value="Unassembled WGS sequence"/>
</dbReference>
<gene>
    <name evidence="13" type="ORF">MARPO_0002s0070</name>
</gene>
<dbReference type="Gramene" id="Mp1g28080.1">
    <property type="protein sequence ID" value="Mp1g28080.1.cds"/>
    <property type="gene ID" value="Mp1g28080"/>
</dbReference>
<keyword evidence="6" id="KW-0863">Zinc-finger</keyword>
<sequence>MVDFYNHVKHCTTHPKFLHSNSTSHRWVFGAIAELIDNAIDPDVNASQFCIDMKEFNNEPCLVFMDNGSGLVPEKLHKMLSFGHSKKQMTPGDRSIGKHGNGFKSGTMRLGKDVLVLTKCTESMTAGFLSQTFLADTNAEDILIPQVSWDRQGNRLSPVDLEIEESLKAICKYSIFPDEESLLAQLEAIPQTGAILIISNLRRHEGVLELDFETDPHDIRITSEITSAAHFQQLRPNQPNTTVVPMDFSLRAYVSILYKVPRMQIFIRDKKVKTKRIAGLLSQKETESYKPYGVAESIKIELGFNTENKNLYGMMLYHRNRLIKAYMRVGMQLEENERGMGVIGLAEADFLQPTHNKQDFDDTTAYRRLLKKLSDVLAEYWWEKKERANILQMQPETRKRGPAGSHAEDVPDVNWVQCDNPTCLKWRVLPPGTAVEKLPDIWYCEYHPDPKFRRHEEPEQEWDTTIQHEIVERRRERKREYDREKKEREAEKKRQRLEAATRDSVAVLEKQKEELAKGIQEQLEREREALEEQKRREEEVKKLNEEWAIIKQDCALMESRREEMLKQQKELEDQLAAAQEELARKAREKEEIAMVQAAKDAAKQAEKEAELAAELAAEKARLEQQLQVQVLVPEENGHVVETTIEETTTPSTGRKPSRRGASLKEKRGTSKGGAPVLPPPTAPIVPVSTPRVPHPLPEPNQMAQTLEANGSHKADSSTLLRVSSGSGSSIAQRPKHVQVPLPHRKSAASSKDDTIARAPSGTAQQVQRKGTNSNVSTGSRRQGRTAHASQAPLLEWGPTGDLPNPVQREGMSNGATPLLASENAQCLSPEPQYTTQDKSPENTCSSHQQTHVEVHPSRVNERLSAPSDAAHQSTVTPDSHDNGCRISTGVQVVITNTLDEAAQQVVIPHADTSVRSGGQEGQLEDNVLESGRLCIDLPMDSSIFKSESMRSLDKEFFSSQRRLRLALNTLTKIGGLNDGKVYDLDLLPITDDEVIEICEKTQENVEAKLTKYRQDVASLKAELAYLMADKYQHGQGQSWNFKIQSVINKWGVMEVSKKT</sequence>
<feature type="coiled-coil region" evidence="10">
    <location>
        <begin position="995"/>
        <end position="1022"/>
    </location>
</feature>
<evidence type="ECO:0000256" key="4">
    <source>
        <dbReference type="ARBA" id="ARBA00022723"/>
    </source>
</evidence>
<comment type="subcellular location">
    <subcellularLocation>
        <location evidence="1">Nucleus</location>
    </subcellularLocation>
</comment>
<dbReference type="Pfam" id="PF17942">
    <property type="entry name" value="Morc6_S5"/>
    <property type="match status" value="1"/>
</dbReference>
<dbReference type="GO" id="GO:0005634">
    <property type="term" value="C:nucleus"/>
    <property type="evidence" value="ECO:0000318"/>
    <property type="project" value="GO_Central"/>
</dbReference>
<feature type="compositionally biased region" description="Polar residues" evidence="11">
    <location>
        <begin position="716"/>
        <end position="731"/>
    </location>
</feature>
<dbReference type="Pfam" id="PF07496">
    <property type="entry name" value="zf-CW"/>
    <property type="match status" value="1"/>
</dbReference>
<evidence type="ECO:0000256" key="1">
    <source>
        <dbReference type="ARBA" id="ARBA00004123"/>
    </source>
</evidence>
<feature type="compositionally biased region" description="Basic and acidic residues" evidence="11">
    <location>
        <begin position="477"/>
        <end position="501"/>
    </location>
</feature>
<dbReference type="InterPro" id="IPR045261">
    <property type="entry name" value="MORC_ATPase"/>
</dbReference>
<comment type="similarity">
    <text evidence="2">Belongs to the MORC ATPase protein family.</text>
</comment>
<dbReference type="GO" id="GO:0004519">
    <property type="term" value="F:endonuclease activity"/>
    <property type="evidence" value="ECO:0007669"/>
    <property type="project" value="UniProtKB-KW"/>
</dbReference>
<evidence type="ECO:0000256" key="8">
    <source>
        <dbReference type="ARBA" id="ARBA00023054"/>
    </source>
</evidence>
<feature type="compositionally biased region" description="Polar residues" evidence="11">
    <location>
        <begin position="829"/>
        <end position="849"/>
    </location>
</feature>
<dbReference type="EMBL" id="KZ772674">
    <property type="protein sequence ID" value="PTQ49570.1"/>
    <property type="molecule type" value="Genomic_DNA"/>
</dbReference>
<feature type="region of interest" description="Disordered" evidence="11">
    <location>
        <begin position="829"/>
        <end position="883"/>
    </location>
</feature>
<evidence type="ECO:0000256" key="5">
    <source>
        <dbReference type="ARBA" id="ARBA00022759"/>
    </source>
</evidence>
<feature type="compositionally biased region" description="Polar residues" evidence="11">
    <location>
        <begin position="761"/>
        <end position="780"/>
    </location>
</feature>
<reference evidence="14" key="1">
    <citation type="journal article" date="2017" name="Cell">
        <title>Insights into land plant evolution garnered from the Marchantia polymorpha genome.</title>
        <authorList>
            <person name="Bowman J.L."/>
            <person name="Kohchi T."/>
            <person name="Yamato K.T."/>
            <person name="Jenkins J."/>
            <person name="Shu S."/>
            <person name="Ishizaki K."/>
            <person name="Yamaoka S."/>
            <person name="Nishihama R."/>
            <person name="Nakamura Y."/>
            <person name="Berger F."/>
            <person name="Adam C."/>
            <person name="Aki S.S."/>
            <person name="Althoff F."/>
            <person name="Araki T."/>
            <person name="Arteaga-Vazquez M.A."/>
            <person name="Balasubrmanian S."/>
            <person name="Barry K."/>
            <person name="Bauer D."/>
            <person name="Boehm C.R."/>
            <person name="Briginshaw L."/>
            <person name="Caballero-Perez J."/>
            <person name="Catarino B."/>
            <person name="Chen F."/>
            <person name="Chiyoda S."/>
            <person name="Chovatia M."/>
            <person name="Davies K.M."/>
            <person name="Delmans M."/>
            <person name="Demura T."/>
            <person name="Dierschke T."/>
            <person name="Dolan L."/>
            <person name="Dorantes-Acosta A.E."/>
            <person name="Eklund D.M."/>
            <person name="Florent S.N."/>
            <person name="Flores-Sandoval E."/>
            <person name="Fujiyama A."/>
            <person name="Fukuzawa H."/>
            <person name="Galik B."/>
            <person name="Grimanelli D."/>
            <person name="Grimwood J."/>
            <person name="Grossniklaus U."/>
            <person name="Hamada T."/>
            <person name="Haseloff J."/>
            <person name="Hetherington A.J."/>
            <person name="Higo A."/>
            <person name="Hirakawa Y."/>
            <person name="Hundley H.N."/>
            <person name="Ikeda Y."/>
            <person name="Inoue K."/>
            <person name="Inoue S.I."/>
            <person name="Ishida S."/>
            <person name="Jia Q."/>
            <person name="Kakita M."/>
            <person name="Kanazawa T."/>
            <person name="Kawai Y."/>
            <person name="Kawashima T."/>
            <person name="Kennedy M."/>
            <person name="Kinose K."/>
            <person name="Kinoshita T."/>
            <person name="Kohara Y."/>
            <person name="Koide E."/>
            <person name="Komatsu K."/>
            <person name="Kopischke S."/>
            <person name="Kubo M."/>
            <person name="Kyozuka J."/>
            <person name="Lagercrantz U."/>
            <person name="Lin S.S."/>
            <person name="Lindquist E."/>
            <person name="Lipzen A.M."/>
            <person name="Lu C.W."/>
            <person name="De Luna E."/>
            <person name="Martienssen R.A."/>
            <person name="Minamino N."/>
            <person name="Mizutani M."/>
            <person name="Mizutani M."/>
            <person name="Mochizuki N."/>
            <person name="Monte I."/>
            <person name="Mosher R."/>
            <person name="Nagasaki H."/>
            <person name="Nakagami H."/>
            <person name="Naramoto S."/>
            <person name="Nishitani K."/>
            <person name="Ohtani M."/>
            <person name="Okamoto T."/>
            <person name="Okumura M."/>
            <person name="Phillips J."/>
            <person name="Pollak B."/>
            <person name="Reinders A."/>
            <person name="Rovekamp M."/>
            <person name="Sano R."/>
            <person name="Sawa S."/>
            <person name="Schmid M.W."/>
            <person name="Shirakawa M."/>
            <person name="Solano R."/>
            <person name="Spunde A."/>
            <person name="Suetsugu N."/>
            <person name="Sugano S."/>
            <person name="Sugiyama A."/>
            <person name="Sun R."/>
            <person name="Suzuki Y."/>
            <person name="Takenaka M."/>
            <person name="Takezawa D."/>
            <person name="Tomogane H."/>
            <person name="Tsuzuki M."/>
            <person name="Ueda T."/>
            <person name="Umeda M."/>
            <person name="Ward J.M."/>
            <person name="Watanabe Y."/>
            <person name="Yazaki K."/>
            <person name="Yokoyama R."/>
            <person name="Yoshitake Y."/>
            <person name="Yotsui I."/>
            <person name="Zachgo S."/>
            <person name="Schmutz J."/>
        </authorList>
    </citation>
    <scope>NUCLEOTIDE SEQUENCE [LARGE SCALE GENOMIC DNA]</scope>
    <source>
        <strain evidence="14">Tak-1</strain>
    </source>
</reference>
<feature type="compositionally biased region" description="Basic and acidic residues" evidence="11">
    <location>
        <begin position="850"/>
        <end position="861"/>
    </location>
</feature>
<evidence type="ECO:0000256" key="10">
    <source>
        <dbReference type="SAM" id="Coils"/>
    </source>
</evidence>
<dbReference type="Gene3D" id="3.30.40.100">
    <property type="match status" value="1"/>
</dbReference>
<dbReference type="AlphaFoldDB" id="A0A2R6XU00"/>
<keyword evidence="9" id="KW-0539">Nucleus</keyword>
<dbReference type="InterPro" id="IPR011124">
    <property type="entry name" value="Znf_CW"/>
</dbReference>
<dbReference type="Gene3D" id="3.30.565.10">
    <property type="entry name" value="Histidine kinase-like ATPase, C-terminal domain"/>
    <property type="match status" value="1"/>
</dbReference>
<dbReference type="SUPFAM" id="SSF55874">
    <property type="entry name" value="ATPase domain of HSP90 chaperone/DNA topoisomerase II/histidine kinase"/>
    <property type="match status" value="1"/>
</dbReference>
<keyword evidence="4" id="KW-0479">Metal-binding</keyword>
<dbReference type="Pfam" id="PF13589">
    <property type="entry name" value="HATPase_c_3"/>
    <property type="match status" value="1"/>
</dbReference>
<accession>A0A2R6XU00</accession>
<feature type="region of interest" description="Disordered" evidence="11">
    <location>
        <begin position="639"/>
        <end position="814"/>
    </location>
</feature>
<keyword evidence="8 10" id="KW-0175">Coiled coil</keyword>
<evidence type="ECO:0000256" key="7">
    <source>
        <dbReference type="ARBA" id="ARBA00022833"/>
    </source>
</evidence>
<name>A0A2R6XU00_MARPO</name>
<dbReference type="PANTHER" id="PTHR23336">
    <property type="entry name" value="ZINC FINGER CW-TYPE COILED-COIL DOMAIN PROTEIN 3"/>
    <property type="match status" value="1"/>
</dbReference>
<feature type="region of interest" description="Disordered" evidence="11">
    <location>
        <begin position="477"/>
        <end position="502"/>
    </location>
</feature>
<proteinExistence type="inferred from homology"/>
<keyword evidence="5" id="KW-0378">Hydrolase</keyword>
<evidence type="ECO:0000256" key="9">
    <source>
        <dbReference type="ARBA" id="ARBA00023242"/>
    </source>
</evidence>
<evidence type="ECO:0000256" key="11">
    <source>
        <dbReference type="SAM" id="MobiDB-lite"/>
    </source>
</evidence>
<organism evidence="13 14">
    <name type="scientific">Marchantia polymorpha</name>
    <name type="common">Common liverwort</name>
    <name type="synonym">Marchantia aquatica</name>
    <dbReference type="NCBI Taxonomy" id="3197"/>
    <lineage>
        <taxon>Eukaryota</taxon>
        <taxon>Viridiplantae</taxon>
        <taxon>Streptophyta</taxon>
        <taxon>Embryophyta</taxon>
        <taxon>Marchantiophyta</taxon>
        <taxon>Marchantiopsida</taxon>
        <taxon>Marchantiidae</taxon>
        <taxon>Marchantiales</taxon>
        <taxon>Marchantiaceae</taxon>
        <taxon>Marchantia</taxon>
    </lineage>
</organism>
<keyword evidence="14" id="KW-1185">Reference proteome</keyword>
<dbReference type="GO" id="GO:0008270">
    <property type="term" value="F:zinc ion binding"/>
    <property type="evidence" value="ECO:0007669"/>
    <property type="project" value="UniProtKB-KW"/>
</dbReference>
<dbReference type="PROSITE" id="PS51050">
    <property type="entry name" value="ZF_CW"/>
    <property type="match status" value="1"/>
</dbReference>
<dbReference type="InterPro" id="IPR036890">
    <property type="entry name" value="HATPase_C_sf"/>
</dbReference>
<keyword evidence="5" id="KW-0255">Endonuclease</keyword>
<dbReference type="InterPro" id="IPR041006">
    <property type="entry name" value="Morc_S5"/>
</dbReference>
<dbReference type="OrthoDB" id="567073at2759"/>
<keyword evidence="7" id="KW-0862">Zinc</keyword>
<evidence type="ECO:0000259" key="12">
    <source>
        <dbReference type="PROSITE" id="PS51050"/>
    </source>
</evidence>
<evidence type="ECO:0000313" key="13">
    <source>
        <dbReference type="EMBL" id="PTQ49570.1"/>
    </source>
</evidence>
<dbReference type="GO" id="GO:0031349">
    <property type="term" value="P:positive regulation of defense response"/>
    <property type="evidence" value="ECO:0007669"/>
    <property type="project" value="UniProtKB-ARBA"/>
</dbReference>
<evidence type="ECO:0000256" key="6">
    <source>
        <dbReference type="ARBA" id="ARBA00022771"/>
    </source>
</evidence>